<sequence length="477" mass="49976">MAGLVRIRLICSTVAVVVIIIAAIVGEFTALPAAKTAAAAATVVFMLLEAVALTRGGHIMLAFCLAATVVTLAIHPHGGEVVMHGLNSAAFVIGLFAAVSLLRDAAETSPLIQRCGDVMVRQPPGRRYTVLSVGSHLIAVILNFGVLTLLGVMVQRGNTLDAAGGDQRIADIRKQRMMTALLQGFAMMTVWSPLSVSFAVMQAAIPGVDLAHLLPVQGVLTVLLLLLGWAIDRLTFPPGLRGTITTPLPKPAEPPSWAPMGQLVLLVGSVITAVLGMAWLLDIRPVISAMVVVPISAWLWLAVQVWHSSPLLAPVLATRRLARRLEISMPAFRTEFAVLGGATFFGAVAAAYLTPSTIADLLAHVALPPILLTIALVWGMMVAARYGVPQIVSATLIGNGLSGLATHGIHPLVLTSGLMGAWALSACTTPVGAATLSIARQSGVSTKVVGRDWNGRFVLSGSVVVAVWMVVLRAFLH</sequence>
<evidence type="ECO:0008006" key="4">
    <source>
        <dbReference type="Google" id="ProtNLM"/>
    </source>
</evidence>
<dbReference type="Proteomes" id="UP000185678">
    <property type="component" value="Unassembled WGS sequence"/>
</dbReference>
<feature type="transmembrane region" description="Helical" evidence="1">
    <location>
        <begin position="457"/>
        <end position="476"/>
    </location>
</feature>
<dbReference type="RefSeq" id="WP_076399663.1">
    <property type="nucleotide sequence ID" value="NZ_FTOA01000002.1"/>
</dbReference>
<keyword evidence="1" id="KW-0812">Transmembrane</keyword>
<dbReference type="AlphaFoldDB" id="A0A1N7KCY9"/>
<organism evidence="2 3">
    <name type="scientific">Insolitispirillum peregrinum</name>
    <dbReference type="NCBI Taxonomy" id="80876"/>
    <lineage>
        <taxon>Bacteria</taxon>
        <taxon>Pseudomonadati</taxon>
        <taxon>Pseudomonadota</taxon>
        <taxon>Alphaproteobacteria</taxon>
        <taxon>Rhodospirillales</taxon>
        <taxon>Novispirillaceae</taxon>
        <taxon>Insolitispirillum</taxon>
    </lineage>
</organism>
<dbReference type="EMBL" id="FTOA01000002">
    <property type="protein sequence ID" value="SIS59465.1"/>
    <property type="molecule type" value="Genomic_DNA"/>
</dbReference>
<dbReference type="STRING" id="80876.SAMN05421779_102713"/>
<accession>A0A1N7KCY9</accession>
<keyword evidence="1" id="KW-0472">Membrane</keyword>
<feature type="transmembrane region" description="Helical" evidence="1">
    <location>
        <begin position="257"/>
        <end position="280"/>
    </location>
</feature>
<feature type="transmembrane region" description="Helical" evidence="1">
    <location>
        <begin position="336"/>
        <end position="353"/>
    </location>
</feature>
<proteinExistence type="predicted"/>
<feature type="transmembrane region" description="Helical" evidence="1">
    <location>
        <begin position="408"/>
        <end position="436"/>
    </location>
</feature>
<feature type="transmembrane region" description="Helical" evidence="1">
    <location>
        <begin position="213"/>
        <end position="231"/>
    </location>
</feature>
<gene>
    <name evidence="2" type="ORF">SAMN05421779_102713</name>
</gene>
<evidence type="ECO:0000313" key="3">
    <source>
        <dbReference type="Proteomes" id="UP000185678"/>
    </source>
</evidence>
<feature type="transmembrane region" description="Helical" evidence="1">
    <location>
        <begin position="287"/>
        <end position="306"/>
    </location>
</feature>
<evidence type="ECO:0000313" key="2">
    <source>
        <dbReference type="EMBL" id="SIS59465.1"/>
    </source>
</evidence>
<feature type="transmembrane region" description="Helical" evidence="1">
    <location>
        <begin position="180"/>
        <end position="201"/>
    </location>
</feature>
<reference evidence="2 3" key="1">
    <citation type="submission" date="2017-01" db="EMBL/GenBank/DDBJ databases">
        <authorList>
            <person name="Mah S.A."/>
            <person name="Swanson W.J."/>
            <person name="Moy G.W."/>
            <person name="Vacquier V.D."/>
        </authorList>
    </citation>
    <scope>NUCLEOTIDE SEQUENCE [LARGE SCALE GENOMIC DNA]</scope>
    <source>
        <strain evidence="2 3">DSM 11589</strain>
    </source>
</reference>
<keyword evidence="1" id="KW-1133">Transmembrane helix</keyword>
<evidence type="ECO:0000256" key="1">
    <source>
        <dbReference type="SAM" id="Phobius"/>
    </source>
</evidence>
<name>A0A1N7KCY9_9PROT</name>
<protein>
    <recommendedName>
        <fullName evidence="4">Di-and tricarboxylate transporter</fullName>
    </recommendedName>
</protein>
<feature type="transmembrane region" description="Helical" evidence="1">
    <location>
        <begin position="59"/>
        <end position="75"/>
    </location>
</feature>
<keyword evidence="3" id="KW-1185">Reference proteome</keyword>
<feature type="transmembrane region" description="Helical" evidence="1">
    <location>
        <begin position="128"/>
        <end position="154"/>
    </location>
</feature>
<feature type="transmembrane region" description="Helical" evidence="1">
    <location>
        <begin position="81"/>
        <end position="102"/>
    </location>
</feature>
<feature type="transmembrane region" description="Helical" evidence="1">
    <location>
        <begin position="365"/>
        <end position="388"/>
    </location>
</feature>
<feature type="transmembrane region" description="Helical" evidence="1">
    <location>
        <begin position="7"/>
        <end position="26"/>
    </location>
</feature>